<evidence type="ECO:0000256" key="7">
    <source>
        <dbReference type="ARBA" id="ARBA00022989"/>
    </source>
</evidence>
<dbReference type="GO" id="GO:0009897">
    <property type="term" value="C:external side of plasma membrane"/>
    <property type="evidence" value="ECO:0007669"/>
    <property type="project" value="TreeGrafter"/>
</dbReference>
<dbReference type="GO" id="GO:0042605">
    <property type="term" value="F:peptide antigen binding"/>
    <property type="evidence" value="ECO:0007669"/>
    <property type="project" value="TreeGrafter"/>
</dbReference>
<feature type="compositionally biased region" description="Basic and acidic residues" evidence="10">
    <location>
        <begin position="303"/>
        <end position="326"/>
    </location>
</feature>
<dbReference type="AlphaFoldDB" id="A0A5N4CS30"/>
<feature type="region of interest" description="Disordered" evidence="10">
    <location>
        <begin position="303"/>
        <end position="344"/>
    </location>
</feature>
<dbReference type="Gene3D" id="2.60.40.10">
    <property type="entry name" value="Immunoglobulins"/>
    <property type="match status" value="1"/>
</dbReference>
<dbReference type="GO" id="GO:0005615">
    <property type="term" value="C:extracellular space"/>
    <property type="evidence" value="ECO:0007669"/>
    <property type="project" value="TreeGrafter"/>
</dbReference>
<evidence type="ECO:0000256" key="4">
    <source>
        <dbReference type="ARBA" id="ARBA00022451"/>
    </source>
</evidence>
<evidence type="ECO:0000256" key="2">
    <source>
        <dbReference type="ARBA" id="ARBA00004167"/>
    </source>
</evidence>
<evidence type="ECO:0000256" key="6">
    <source>
        <dbReference type="ARBA" id="ARBA00022859"/>
    </source>
</evidence>
<dbReference type="GO" id="GO:0002486">
    <property type="term" value="P:antigen processing and presentation of endogenous peptide antigen via MHC class I via ER pathway, TAP-independent"/>
    <property type="evidence" value="ECO:0007669"/>
    <property type="project" value="TreeGrafter"/>
</dbReference>
<sequence>FQGEDLVAPNPSPAALRGPGPDPDLGGELWYVEVGYVDDTQFVRFNTDAANPMDSERSNGAAGADTDDGADYIALNEDLRSWTAAHPAVQITLRQVGGGRYHPKTHVSCHPISDHEVTLRCWALGFYPAEISLTWQRDGEDQAQDTELVETTPVGDGTFQKWAALVVPPGEEQRYMCHVQHEGLQEPLTLRWEPYPQPTVPIMGITVGLVLFVVTAAVVAGVVIWRKKCSGEKGGSYTQAASKQTVPRALMCLLRIPEISAPTAPAIRQFEEEEETPAVILILAGMSRELLNTANMQILEDHNSRHHSCSDHKENQANNDAHDGDSGLRGGSAMRREGALTSGLSPDLAEGFQKGFCLI</sequence>
<dbReference type="Pfam" id="PF00129">
    <property type="entry name" value="MHC_I"/>
    <property type="match status" value="1"/>
</dbReference>
<evidence type="ECO:0000256" key="11">
    <source>
        <dbReference type="SAM" id="Phobius"/>
    </source>
</evidence>
<comment type="similarity">
    <text evidence="3">Belongs to the MHC class I family.</text>
</comment>
<dbReference type="CDD" id="cd07698">
    <property type="entry name" value="IgC1_MHC_I_alpha3"/>
    <property type="match status" value="1"/>
</dbReference>
<evidence type="ECO:0000259" key="12">
    <source>
        <dbReference type="PROSITE" id="PS50835"/>
    </source>
</evidence>
<dbReference type="InterPro" id="IPR036179">
    <property type="entry name" value="Ig-like_dom_sf"/>
</dbReference>
<keyword evidence="5 11" id="KW-0812">Transmembrane</keyword>
<dbReference type="Proteomes" id="UP000299084">
    <property type="component" value="Unassembled WGS sequence"/>
</dbReference>
<dbReference type="PANTHER" id="PTHR16675:SF251">
    <property type="entry name" value="HLA CLASS I HISTOCOMPATIBILITY ANTIGEN, C ALPHA CHAIN"/>
    <property type="match status" value="1"/>
</dbReference>
<dbReference type="SUPFAM" id="SSF54452">
    <property type="entry name" value="MHC antigen-recognition domain"/>
    <property type="match status" value="1"/>
</dbReference>
<dbReference type="InterPro" id="IPR050208">
    <property type="entry name" value="MHC_class-I_related"/>
</dbReference>
<dbReference type="GO" id="GO:0001916">
    <property type="term" value="P:positive regulation of T cell mediated cytotoxicity"/>
    <property type="evidence" value="ECO:0007669"/>
    <property type="project" value="TreeGrafter"/>
</dbReference>
<dbReference type="STRING" id="9838.ENSCDRP00005024197"/>
<accession>A0A5N4CS30</accession>
<dbReference type="PROSITE" id="PS50835">
    <property type="entry name" value="IG_LIKE"/>
    <property type="match status" value="1"/>
</dbReference>
<protein>
    <submittedName>
        <fullName evidence="13">HLA class I histocompatibility antigen</fullName>
    </submittedName>
</protein>
<keyword evidence="9" id="KW-0325">Glycoprotein</keyword>
<dbReference type="InterPro" id="IPR007110">
    <property type="entry name" value="Ig-like_dom"/>
</dbReference>
<dbReference type="InterPro" id="IPR003006">
    <property type="entry name" value="Ig/MHC_CS"/>
</dbReference>
<feature type="region of interest" description="Disordered" evidence="10">
    <location>
        <begin position="1"/>
        <end position="22"/>
    </location>
</feature>
<keyword evidence="14" id="KW-1185">Reference proteome</keyword>
<feature type="domain" description="Ig-like" evidence="12">
    <location>
        <begin position="103"/>
        <end position="189"/>
    </location>
</feature>
<dbReference type="PANTHER" id="PTHR16675">
    <property type="entry name" value="MHC CLASS I-RELATED"/>
    <property type="match status" value="1"/>
</dbReference>
<dbReference type="InterPro" id="IPR003597">
    <property type="entry name" value="Ig_C1-set"/>
</dbReference>
<dbReference type="SUPFAM" id="SSF48726">
    <property type="entry name" value="Immunoglobulin"/>
    <property type="match status" value="1"/>
</dbReference>
<feature type="region of interest" description="Disordered" evidence="10">
    <location>
        <begin position="48"/>
        <end position="67"/>
    </location>
</feature>
<gene>
    <name evidence="13" type="ORF">Cadr_000022150</name>
</gene>
<dbReference type="SMART" id="SM00407">
    <property type="entry name" value="IGc1"/>
    <property type="match status" value="1"/>
</dbReference>
<dbReference type="GO" id="GO:0005102">
    <property type="term" value="F:signaling receptor binding"/>
    <property type="evidence" value="ECO:0007669"/>
    <property type="project" value="TreeGrafter"/>
</dbReference>
<name>A0A5N4CS30_CAMDR</name>
<dbReference type="InterPro" id="IPR013783">
    <property type="entry name" value="Ig-like_fold"/>
</dbReference>
<dbReference type="InterPro" id="IPR011161">
    <property type="entry name" value="MHC_I-like_Ag-recog"/>
</dbReference>
<keyword evidence="8 11" id="KW-0472">Membrane</keyword>
<keyword evidence="7 11" id="KW-1133">Transmembrane helix</keyword>
<comment type="subcellular location">
    <subcellularLocation>
        <location evidence="2">Membrane</location>
        <topology evidence="2">Single-pass membrane protein</topology>
    </subcellularLocation>
</comment>
<proteinExistence type="inferred from homology"/>
<evidence type="ECO:0000256" key="1">
    <source>
        <dbReference type="ARBA" id="ARBA00002297"/>
    </source>
</evidence>
<evidence type="ECO:0000256" key="3">
    <source>
        <dbReference type="ARBA" id="ARBA00006909"/>
    </source>
</evidence>
<keyword evidence="4" id="KW-0490">MHC I</keyword>
<keyword evidence="6" id="KW-0391">Immunity</keyword>
<dbReference type="Pfam" id="PF06623">
    <property type="entry name" value="MHC_I_C"/>
    <property type="match status" value="1"/>
</dbReference>
<evidence type="ECO:0000313" key="14">
    <source>
        <dbReference type="Proteomes" id="UP000299084"/>
    </source>
</evidence>
<dbReference type="GO" id="GO:0030670">
    <property type="term" value="C:phagocytic vesicle membrane"/>
    <property type="evidence" value="ECO:0007669"/>
    <property type="project" value="UniProtKB-ARBA"/>
</dbReference>
<reference evidence="13 14" key="1">
    <citation type="journal article" date="2019" name="Mol. Ecol. Resour.">
        <title>Improving Illumina assemblies with Hi-C and long reads: an example with the North African dromedary.</title>
        <authorList>
            <person name="Elbers J.P."/>
            <person name="Rogers M.F."/>
            <person name="Perelman P.L."/>
            <person name="Proskuryakova A.A."/>
            <person name="Serdyukova N.A."/>
            <person name="Johnson W.E."/>
            <person name="Horin P."/>
            <person name="Corander J."/>
            <person name="Murphy D."/>
            <person name="Burger P.A."/>
        </authorList>
    </citation>
    <scope>NUCLEOTIDE SEQUENCE [LARGE SCALE GENOMIC DNA]</scope>
    <source>
        <strain evidence="13">Drom800</strain>
        <tissue evidence="13">Blood</tissue>
    </source>
</reference>
<evidence type="ECO:0000256" key="5">
    <source>
        <dbReference type="ARBA" id="ARBA00022692"/>
    </source>
</evidence>
<dbReference type="EMBL" id="JWIN03000020">
    <property type="protein sequence ID" value="KAB1261662.1"/>
    <property type="molecule type" value="Genomic_DNA"/>
</dbReference>
<dbReference type="Pfam" id="PF07654">
    <property type="entry name" value="C1-set"/>
    <property type="match status" value="1"/>
</dbReference>
<evidence type="ECO:0000256" key="10">
    <source>
        <dbReference type="SAM" id="MobiDB-lite"/>
    </source>
</evidence>
<organism evidence="13 14">
    <name type="scientific">Camelus dromedarius</name>
    <name type="common">Dromedary</name>
    <name type="synonym">Arabian camel</name>
    <dbReference type="NCBI Taxonomy" id="9838"/>
    <lineage>
        <taxon>Eukaryota</taxon>
        <taxon>Metazoa</taxon>
        <taxon>Chordata</taxon>
        <taxon>Craniata</taxon>
        <taxon>Vertebrata</taxon>
        <taxon>Euteleostomi</taxon>
        <taxon>Mammalia</taxon>
        <taxon>Eutheria</taxon>
        <taxon>Laurasiatheria</taxon>
        <taxon>Artiodactyla</taxon>
        <taxon>Tylopoda</taxon>
        <taxon>Camelidae</taxon>
        <taxon>Camelus</taxon>
    </lineage>
</organism>
<evidence type="ECO:0000256" key="9">
    <source>
        <dbReference type="ARBA" id="ARBA00023180"/>
    </source>
</evidence>
<dbReference type="InterPro" id="IPR011162">
    <property type="entry name" value="MHC_I/II-like_Ag-recog"/>
</dbReference>
<dbReference type="GO" id="GO:0042612">
    <property type="term" value="C:MHC class I protein complex"/>
    <property type="evidence" value="ECO:0007669"/>
    <property type="project" value="UniProtKB-KW"/>
</dbReference>
<comment type="caution">
    <text evidence="13">The sequence shown here is derived from an EMBL/GenBank/DDBJ whole genome shotgun (WGS) entry which is preliminary data.</text>
</comment>
<dbReference type="Gene3D" id="3.30.500.10">
    <property type="entry name" value="MHC class I-like antigen recognition-like"/>
    <property type="match status" value="1"/>
</dbReference>
<dbReference type="PROSITE" id="PS00290">
    <property type="entry name" value="IG_MHC"/>
    <property type="match status" value="1"/>
</dbReference>
<dbReference type="GO" id="GO:0006955">
    <property type="term" value="P:immune response"/>
    <property type="evidence" value="ECO:0007669"/>
    <property type="project" value="InterPro"/>
</dbReference>
<feature type="transmembrane region" description="Helical" evidence="11">
    <location>
        <begin position="202"/>
        <end position="225"/>
    </location>
</feature>
<dbReference type="InterPro" id="IPR010579">
    <property type="entry name" value="MHC_I_a_C"/>
</dbReference>
<feature type="non-terminal residue" evidence="13">
    <location>
        <position position="1"/>
    </location>
</feature>
<evidence type="ECO:0000313" key="13">
    <source>
        <dbReference type="EMBL" id="KAB1261662.1"/>
    </source>
</evidence>
<dbReference type="InterPro" id="IPR037055">
    <property type="entry name" value="MHC_I-like_Ag-recog_sf"/>
</dbReference>
<comment type="function">
    <text evidence="1">Involved in the presentation of foreign antigens to the immune system.</text>
</comment>
<evidence type="ECO:0000256" key="8">
    <source>
        <dbReference type="ARBA" id="ARBA00023136"/>
    </source>
</evidence>
<dbReference type="GO" id="GO:0098553">
    <property type="term" value="C:lumenal side of endoplasmic reticulum membrane"/>
    <property type="evidence" value="ECO:0007669"/>
    <property type="project" value="UniProtKB-ARBA"/>
</dbReference>
<dbReference type="GO" id="GO:0002476">
    <property type="term" value="P:antigen processing and presentation of endogenous peptide antigen via MHC class Ib"/>
    <property type="evidence" value="ECO:0007669"/>
    <property type="project" value="TreeGrafter"/>
</dbReference>
<dbReference type="FunFam" id="2.60.40.10:FF:000014">
    <property type="entry name" value="H-2 class I histocompatibility antigen, alpha chain"/>
    <property type="match status" value="1"/>
</dbReference>